<dbReference type="GO" id="GO:0016747">
    <property type="term" value="F:acyltransferase activity, transferring groups other than amino-acyl groups"/>
    <property type="evidence" value="ECO:0007669"/>
    <property type="project" value="InterPro"/>
</dbReference>
<protein>
    <submittedName>
        <fullName evidence="2">N-acetyltransferase</fullName>
    </submittedName>
</protein>
<dbReference type="PANTHER" id="PTHR43233">
    <property type="entry name" value="FAMILY N-ACETYLTRANSFERASE, PUTATIVE (AFU_ORTHOLOGUE AFUA_6G03350)-RELATED"/>
    <property type="match status" value="1"/>
</dbReference>
<keyword evidence="3" id="KW-1185">Reference proteome</keyword>
<dbReference type="HOGENOM" id="CLU_086503_2_1_4"/>
<proteinExistence type="predicted"/>
<dbReference type="InterPro" id="IPR053144">
    <property type="entry name" value="Acetyltransferase_Butenolide"/>
</dbReference>
<accession>A0A0H3KN19</accession>
<dbReference type="KEGG" id="bmj:BMULJ_04788"/>
<sequence>MPAAADATLRFSTDKRELDVDAIFDFLHRDAYWSKGIPRDVVERAIDGSLCFGAYVGDRFVGFARLVTDHATFAYLCDVFVLPAERGRGYGRALIDHVFAQPMLAQLRRIMLATSDAHALYRPVGFEAVAHPERMMEIRRPDIYTKR</sequence>
<dbReference type="eggNOG" id="COG0456">
    <property type="taxonomic scope" value="Bacteria"/>
</dbReference>
<dbReference type="Proteomes" id="UP000008815">
    <property type="component" value="Chromosome 2"/>
</dbReference>
<dbReference type="Gene3D" id="3.40.630.30">
    <property type="match status" value="1"/>
</dbReference>
<dbReference type="CDD" id="cd04301">
    <property type="entry name" value="NAT_SF"/>
    <property type="match status" value="1"/>
</dbReference>
<name>A0A0H3KN19_BURM1</name>
<dbReference type="SUPFAM" id="SSF55729">
    <property type="entry name" value="Acyl-CoA N-acyltransferases (Nat)"/>
    <property type="match status" value="1"/>
</dbReference>
<dbReference type="PANTHER" id="PTHR43233:SF1">
    <property type="entry name" value="FAMILY N-ACETYLTRANSFERASE, PUTATIVE (AFU_ORTHOLOGUE AFUA_6G03350)-RELATED"/>
    <property type="match status" value="1"/>
</dbReference>
<feature type="domain" description="N-acetyltransferase" evidence="1">
    <location>
        <begin position="9"/>
        <end position="147"/>
    </location>
</feature>
<dbReference type="EMBL" id="AP009386">
    <property type="protein sequence ID" value="BAG46635.1"/>
    <property type="molecule type" value="Genomic_DNA"/>
</dbReference>
<evidence type="ECO:0000259" key="1">
    <source>
        <dbReference type="PROSITE" id="PS51186"/>
    </source>
</evidence>
<evidence type="ECO:0000313" key="2">
    <source>
        <dbReference type="EMBL" id="BAG46635.1"/>
    </source>
</evidence>
<dbReference type="Pfam" id="PF00583">
    <property type="entry name" value="Acetyltransf_1"/>
    <property type="match status" value="1"/>
</dbReference>
<dbReference type="KEGG" id="bmu:Bmul_3730"/>
<dbReference type="InterPro" id="IPR016181">
    <property type="entry name" value="Acyl_CoA_acyltransferase"/>
</dbReference>
<reference evidence="2 3" key="1">
    <citation type="submission" date="2007-04" db="EMBL/GenBank/DDBJ databases">
        <title>Complete genome sequence of Burkholderia multivorans ATCC 17616.</title>
        <authorList>
            <person name="Ohtsubo Y."/>
            <person name="Yamashita A."/>
            <person name="Kurokawa K."/>
            <person name="Takami H."/>
            <person name="Yuhara S."/>
            <person name="Nishiyama E."/>
            <person name="Endo R."/>
            <person name="Miyazaki R."/>
            <person name="Ono A."/>
            <person name="Yano K."/>
            <person name="Ito M."/>
            <person name="Sota M."/>
            <person name="Yuji N."/>
            <person name="Hattori M."/>
            <person name="Tsuda M."/>
        </authorList>
    </citation>
    <scope>NUCLEOTIDE SEQUENCE [LARGE SCALE GENOMIC DNA]</scope>
    <source>
        <strain evidence="3">ATCC 17616 / 249</strain>
    </source>
</reference>
<organism evidence="2 3">
    <name type="scientific">Burkholderia multivorans (strain ATCC 17616 / 249)</name>
    <dbReference type="NCBI Taxonomy" id="395019"/>
    <lineage>
        <taxon>Bacteria</taxon>
        <taxon>Pseudomonadati</taxon>
        <taxon>Pseudomonadota</taxon>
        <taxon>Betaproteobacteria</taxon>
        <taxon>Burkholderiales</taxon>
        <taxon>Burkholderiaceae</taxon>
        <taxon>Burkholderia</taxon>
        <taxon>Burkholderia cepacia complex</taxon>
    </lineage>
</organism>
<dbReference type="STRING" id="395019.BMULJ_04788"/>
<dbReference type="AlphaFoldDB" id="A0A0H3KN19"/>
<dbReference type="RefSeq" id="WP_012216590.1">
    <property type="nucleotide sequence ID" value="NC_010086.1"/>
</dbReference>
<evidence type="ECO:0000313" key="3">
    <source>
        <dbReference type="Proteomes" id="UP000008815"/>
    </source>
</evidence>
<dbReference type="InterPro" id="IPR000182">
    <property type="entry name" value="GNAT_dom"/>
</dbReference>
<gene>
    <name evidence="2" type="ordered locus">BMULJ_04788</name>
</gene>
<dbReference type="PROSITE" id="PS51186">
    <property type="entry name" value="GNAT"/>
    <property type="match status" value="1"/>
</dbReference>